<name>A0ABN9W5U2_9DINO</name>
<organism evidence="2 3">
    <name type="scientific">Prorocentrum cordatum</name>
    <dbReference type="NCBI Taxonomy" id="2364126"/>
    <lineage>
        <taxon>Eukaryota</taxon>
        <taxon>Sar</taxon>
        <taxon>Alveolata</taxon>
        <taxon>Dinophyceae</taxon>
        <taxon>Prorocentrales</taxon>
        <taxon>Prorocentraceae</taxon>
        <taxon>Prorocentrum</taxon>
    </lineage>
</organism>
<dbReference type="EMBL" id="CAUYUJ010018044">
    <property type="protein sequence ID" value="CAK0880143.1"/>
    <property type="molecule type" value="Genomic_DNA"/>
</dbReference>
<comment type="caution">
    <text evidence="2">The sequence shown here is derived from an EMBL/GenBank/DDBJ whole genome shotgun (WGS) entry which is preliminary data.</text>
</comment>
<evidence type="ECO:0000313" key="2">
    <source>
        <dbReference type="EMBL" id="CAK0880143.1"/>
    </source>
</evidence>
<gene>
    <name evidence="2" type="ORF">PCOR1329_LOCUS63365</name>
</gene>
<accession>A0ABN9W5U2</accession>
<reference evidence="2" key="1">
    <citation type="submission" date="2023-10" db="EMBL/GenBank/DDBJ databases">
        <authorList>
            <person name="Chen Y."/>
            <person name="Shah S."/>
            <person name="Dougan E. K."/>
            <person name="Thang M."/>
            <person name="Chan C."/>
        </authorList>
    </citation>
    <scope>NUCLEOTIDE SEQUENCE [LARGE SCALE GENOMIC DNA]</scope>
</reference>
<sequence>MDDVAAPCPRAAKWPNFFGARQACRAVPARRAVPCPDMNVDDLAVSCPRAVLRPGGGGGGGGGGGDDEEEEEEEAEEEASVPCRARGARAVPCPGCLRHLAARAELSPSSRASAHRACSRVALPCGVSLLVFLRTAATFLRSTSHRTVRTTPCYVPTAYNDTFDCKYIVF</sequence>
<keyword evidence="3" id="KW-1185">Reference proteome</keyword>
<proteinExistence type="predicted"/>
<feature type="compositionally biased region" description="Acidic residues" evidence="1">
    <location>
        <begin position="65"/>
        <end position="79"/>
    </location>
</feature>
<evidence type="ECO:0000256" key="1">
    <source>
        <dbReference type="SAM" id="MobiDB-lite"/>
    </source>
</evidence>
<feature type="region of interest" description="Disordered" evidence="1">
    <location>
        <begin position="54"/>
        <end position="84"/>
    </location>
</feature>
<protein>
    <submittedName>
        <fullName evidence="2">Uncharacterized protein</fullName>
    </submittedName>
</protein>
<feature type="compositionally biased region" description="Gly residues" evidence="1">
    <location>
        <begin position="54"/>
        <end position="64"/>
    </location>
</feature>
<dbReference type="Proteomes" id="UP001189429">
    <property type="component" value="Unassembled WGS sequence"/>
</dbReference>
<evidence type="ECO:0000313" key="3">
    <source>
        <dbReference type="Proteomes" id="UP001189429"/>
    </source>
</evidence>